<dbReference type="Gene3D" id="3.40.50.11060">
    <property type="entry name" value="GTPase HflX, N-terminal domain"/>
    <property type="match status" value="1"/>
</dbReference>
<dbReference type="AlphaFoldDB" id="A0A3B0VS86"/>
<dbReference type="EMBL" id="UOEW01000328">
    <property type="protein sequence ID" value="VAW41882.1"/>
    <property type="molecule type" value="Genomic_DNA"/>
</dbReference>
<dbReference type="GO" id="GO:0005525">
    <property type="term" value="F:GTP binding"/>
    <property type="evidence" value="ECO:0007669"/>
    <property type="project" value="UniProtKB-KW"/>
</dbReference>
<dbReference type="InterPro" id="IPR042108">
    <property type="entry name" value="GTPase_HflX_N_sf"/>
</dbReference>
<keyword evidence="3" id="KW-0479">Metal-binding</keyword>
<dbReference type="GO" id="GO:0005737">
    <property type="term" value="C:cytoplasm"/>
    <property type="evidence" value="ECO:0007669"/>
    <property type="project" value="UniProtKB-SubCell"/>
</dbReference>
<feature type="domain" description="GTPase HflX N-terminal" evidence="7">
    <location>
        <begin position="26"/>
        <end position="112"/>
    </location>
</feature>
<dbReference type="GO" id="GO:0046872">
    <property type="term" value="F:metal ion binding"/>
    <property type="evidence" value="ECO:0007669"/>
    <property type="project" value="UniProtKB-KW"/>
</dbReference>
<evidence type="ECO:0000259" key="7">
    <source>
        <dbReference type="Pfam" id="PF13167"/>
    </source>
</evidence>
<keyword evidence="6" id="KW-0342">GTP-binding</keyword>
<evidence type="ECO:0000313" key="8">
    <source>
        <dbReference type="EMBL" id="VAW41882.1"/>
    </source>
</evidence>
<name>A0A3B0VS86_9ZZZZ</name>
<accession>A0A3B0VS86</accession>
<feature type="non-terminal residue" evidence="8">
    <location>
        <position position="114"/>
    </location>
</feature>
<dbReference type="Pfam" id="PF13167">
    <property type="entry name" value="GTP-bdg_N"/>
    <property type="match status" value="1"/>
</dbReference>
<keyword evidence="2" id="KW-0963">Cytoplasm</keyword>
<dbReference type="PANTHER" id="PTHR10229">
    <property type="entry name" value="GTP-BINDING PROTEIN HFLX"/>
    <property type="match status" value="1"/>
</dbReference>
<evidence type="ECO:0000256" key="6">
    <source>
        <dbReference type="ARBA" id="ARBA00023134"/>
    </source>
</evidence>
<comment type="subcellular location">
    <subcellularLocation>
        <location evidence="1">Cytoplasm</location>
    </subcellularLocation>
</comment>
<dbReference type="InterPro" id="IPR016496">
    <property type="entry name" value="GTPase_HflX"/>
</dbReference>
<dbReference type="GO" id="GO:0043022">
    <property type="term" value="F:ribosome binding"/>
    <property type="evidence" value="ECO:0007669"/>
    <property type="project" value="TreeGrafter"/>
</dbReference>
<evidence type="ECO:0000256" key="1">
    <source>
        <dbReference type="ARBA" id="ARBA00004496"/>
    </source>
</evidence>
<dbReference type="FunFam" id="3.40.50.11060:FF:000001">
    <property type="entry name" value="GTPase HflX"/>
    <property type="match status" value="1"/>
</dbReference>
<proteinExistence type="predicted"/>
<dbReference type="PANTHER" id="PTHR10229:SF0">
    <property type="entry name" value="GTP-BINDING PROTEIN 6-RELATED"/>
    <property type="match status" value="1"/>
</dbReference>
<evidence type="ECO:0000256" key="4">
    <source>
        <dbReference type="ARBA" id="ARBA00022741"/>
    </source>
</evidence>
<keyword evidence="5" id="KW-0460">Magnesium</keyword>
<organism evidence="8">
    <name type="scientific">hydrothermal vent metagenome</name>
    <dbReference type="NCBI Taxonomy" id="652676"/>
    <lineage>
        <taxon>unclassified sequences</taxon>
        <taxon>metagenomes</taxon>
        <taxon>ecological metagenomes</taxon>
    </lineage>
</organism>
<keyword evidence="4" id="KW-0547">Nucleotide-binding</keyword>
<evidence type="ECO:0000256" key="3">
    <source>
        <dbReference type="ARBA" id="ARBA00022723"/>
    </source>
</evidence>
<reference evidence="8" key="1">
    <citation type="submission" date="2018-06" db="EMBL/GenBank/DDBJ databases">
        <authorList>
            <person name="Zhirakovskaya E."/>
        </authorList>
    </citation>
    <scope>NUCLEOTIDE SEQUENCE</scope>
</reference>
<evidence type="ECO:0000256" key="2">
    <source>
        <dbReference type="ARBA" id="ARBA00022490"/>
    </source>
</evidence>
<dbReference type="InterPro" id="IPR025121">
    <property type="entry name" value="GTPase_HflX_N"/>
</dbReference>
<protein>
    <submittedName>
        <fullName evidence="8">Ribosome LSU-associated GTP-binding protein HflX</fullName>
    </submittedName>
</protein>
<evidence type="ECO:0000256" key="5">
    <source>
        <dbReference type="ARBA" id="ARBA00022842"/>
    </source>
</evidence>
<sequence length="114" mass="12462">MLDQERSKKGNRAILVCPVTGVGHTEKISEFTELALSAGAQVLNTVTTSRKTPESKFYIGSGNAQMIADLVKQNEADLVLVDITLSPVQERNLEKLCGCRVLDRTALILDIFSQ</sequence>
<gene>
    <name evidence="8" type="ORF">MNBD_GAMMA01-1500</name>
</gene>